<dbReference type="SUPFAM" id="SSF54695">
    <property type="entry name" value="POZ domain"/>
    <property type="match status" value="1"/>
</dbReference>
<accession>A0A1B8ARF2</accession>
<organism evidence="2 3">
    <name type="scientific">Fusarium poae</name>
    <dbReference type="NCBI Taxonomy" id="36050"/>
    <lineage>
        <taxon>Eukaryota</taxon>
        <taxon>Fungi</taxon>
        <taxon>Dikarya</taxon>
        <taxon>Ascomycota</taxon>
        <taxon>Pezizomycotina</taxon>
        <taxon>Sordariomycetes</taxon>
        <taxon>Hypocreomycetidae</taxon>
        <taxon>Hypocreales</taxon>
        <taxon>Nectriaceae</taxon>
        <taxon>Fusarium</taxon>
    </lineage>
</organism>
<dbReference type="STRING" id="36050.A0A1B8ARF2"/>
<feature type="compositionally biased region" description="Basic and acidic residues" evidence="1">
    <location>
        <begin position="44"/>
        <end position="56"/>
    </location>
</feature>
<evidence type="ECO:0000256" key="1">
    <source>
        <dbReference type="SAM" id="MobiDB-lite"/>
    </source>
</evidence>
<sequence length="367" mass="42613">MRNSLLELDPYADALLILRCPNLQQVRAVEEQVEDVEWNLPGEAESKEDKKSKTSTELDEITSLTPFDEDGNPQEIMFRVSAKHLRLASPFFDKMLKGGFQEAKPNNEGLLEFRAQDWNVRALLILLDIIHGHHRQVPKELDLDTIAHIALLVDYYDCLEIVDVFSDHWLTNLAEWEIYEWSEVHRNSAFHFDKAEVLMLFSAWIFRKQKEFKNLVMSAIYETSGPIETELPIPSHILDKIEEQRIGLLEELFAQLYTLQFDLFQGNTGCSYECSCRLLGFLMRQMRDKNLPMTKPEPPFIGFSVNKLILFLEDVETPHWFSGKHKLDSCQLEKRIDLDEEVIDRLAPGLSLEEFGLTPTQPDNDWV</sequence>
<dbReference type="OMA" id="AVMVDYY"/>
<comment type="caution">
    <text evidence="2">The sequence shown here is derived from an EMBL/GenBank/DDBJ whole genome shotgun (WGS) entry which is preliminary data.</text>
</comment>
<evidence type="ECO:0008006" key="4">
    <source>
        <dbReference type="Google" id="ProtNLM"/>
    </source>
</evidence>
<dbReference type="EMBL" id="LYXU01000002">
    <property type="protein sequence ID" value="OBS23115.1"/>
    <property type="molecule type" value="Genomic_DNA"/>
</dbReference>
<dbReference type="InterPro" id="IPR011333">
    <property type="entry name" value="SKP1/BTB/POZ_sf"/>
</dbReference>
<keyword evidence="3" id="KW-1185">Reference proteome</keyword>
<evidence type="ECO:0000313" key="2">
    <source>
        <dbReference type="EMBL" id="OBS23115.1"/>
    </source>
</evidence>
<evidence type="ECO:0000313" key="3">
    <source>
        <dbReference type="Proteomes" id="UP000091967"/>
    </source>
</evidence>
<proteinExistence type="predicted"/>
<dbReference type="AlphaFoldDB" id="A0A1B8ARF2"/>
<feature type="region of interest" description="Disordered" evidence="1">
    <location>
        <begin position="39"/>
        <end position="58"/>
    </location>
</feature>
<reference evidence="2 3" key="1">
    <citation type="submission" date="2016-06" db="EMBL/GenBank/DDBJ databases">
        <title>Living apart together: crosstalk between the core and supernumerary genomes in a fungal plant pathogen.</title>
        <authorList>
            <person name="Vanheule A."/>
            <person name="Audenaert K."/>
            <person name="Warris S."/>
            <person name="Van De Geest H."/>
            <person name="Schijlen E."/>
            <person name="Hofte M."/>
            <person name="De Saeger S."/>
            <person name="Haesaert G."/>
            <person name="Waalwijk C."/>
            <person name="Van Der Lee T."/>
        </authorList>
    </citation>
    <scope>NUCLEOTIDE SEQUENCE [LARGE SCALE GENOMIC DNA]</scope>
    <source>
        <strain evidence="2 3">2516</strain>
    </source>
</reference>
<name>A0A1B8ARF2_FUSPO</name>
<gene>
    <name evidence="2" type="ORF">FPOA_03674</name>
</gene>
<dbReference type="Gene3D" id="3.30.710.10">
    <property type="entry name" value="Potassium Channel Kv1.1, Chain A"/>
    <property type="match status" value="1"/>
</dbReference>
<dbReference type="Proteomes" id="UP000091967">
    <property type="component" value="Unassembled WGS sequence"/>
</dbReference>
<protein>
    <recommendedName>
        <fullName evidence="4">BTB domain-containing protein</fullName>
    </recommendedName>
</protein>